<dbReference type="EMBL" id="JACCKB010000514">
    <property type="protein sequence ID" value="NYZ70445.1"/>
    <property type="molecule type" value="Genomic_DNA"/>
</dbReference>
<dbReference type="AlphaFoldDB" id="A0A853IN53"/>
<evidence type="ECO:0000313" key="2">
    <source>
        <dbReference type="Proteomes" id="UP000569732"/>
    </source>
</evidence>
<comment type="caution">
    <text evidence="1">The sequence shown here is derived from an EMBL/GenBank/DDBJ whole genome shotgun (WGS) entry which is preliminary data.</text>
</comment>
<evidence type="ECO:0000313" key="1">
    <source>
        <dbReference type="EMBL" id="NYZ70445.1"/>
    </source>
</evidence>
<organism evidence="1 2">
    <name type="scientific">Spartinivicinus marinus</name>
    <dbReference type="NCBI Taxonomy" id="2994442"/>
    <lineage>
        <taxon>Bacteria</taxon>
        <taxon>Pseudomonadati</taxon>
        <taxon>Pseudomonadota</taxon>
        <taxon>Gammaproteobacteria</taxon>
        <taxon>Oceanospirillales</taxon>
        <taxon>Zooshikellaceae</taxon>
        <taxon>Spartinivicinus</taxon>
    </lineage>
</organism>
<gene>
    <name evidence="1" type="ORF">H0A36_31010</name>
</gene>
<sequence>TLNDELIKLPQDQLIKYLSTARKTHYKYRKDSIADYLERLLGIDSRFLFENNKTPLSPEEIKQSQSKAAQNTAQTRRKQTLNQLLEAVKKLVEAGLKATQVTIAELAGKSVRTVKRYWSEITQDKGVISFTSIYSPPLRKVAPSCCSFDNSWCFRVLCRYLLLRIVGVRWAE</sequence>
<dbReference type="Proteomes" id="UP000569732">
    <property type="component" value="Unassembled WGS sequence"/>
</dbReference>
<reference evidence="1 2" key="1">
    <citation type="submission" date="2020-07" db="EMBL/GenBank/DDBJ databases">
        <title>Endozoicomonas sp. nov., isolated from sediment.</title>
        <authorList>
            <person name="Gu T."/>
        </authorList>
    </citation>
    <scope>NUCLEOTIDE SEQUENCE [LARGE SCALE GENOMIC DNA]</scope>
    <source>
        <strain evidence="1 2">SM1973</strain>
    </source>
</reference>
<dbReference type="RefSeq" id="WP_180572268.1">
    <property type="nucleotide sequence ID" value="NZ_JACCKB010000514.1"/>
</dbReference>
<proteinExistence type="predicted"/>
<name>A0A853IN53_9GAMM</name>
<feature type="non-terminal residue" evidence="1">
    <location>
        <position position="1"/>
    </location>
</feature>
<protein>
    <submittedName>
        <fullName evidence="1">Uncharacterized protein</fullName>
    </submittedName>
</protein>
<keyword evidence="2" id="KW-1185">Reference proteome</keyword>
<accession>A0A853IN53</accession>